<evidence type="ECO:0000313" key="2">
    <source>
        <dbReference type="EMBL" id="CAB5381521.1"/>
    </source>
</evidence>
<feature type="region of interest" description="Disordered" evidence="1">
    <location>
        <begin position="1"/>
        <end position="45"/>
    </location>
</feature>
<sequence>MKKSISSYRDYQTTNPGTLRRPNDGQNTNSPQNNPGQSRTSYNKRPSFKQLIVRFEDKSAVDYIYDINLWSIIIENFSDESCLEIIAPKKMLKILYYYWLTAKHKRA</sequence>
<protein>
    <submittedName>
        <fullName evidence="2">Uncharacterized protein</fullName>
    </submittedName>
</protein>
<dbReference type="Proteomes" id="UP000684084">
    <property type="component" value="Unassembled WGS sequence"/>
</dbReference>
<feature type="compositionally biased region" description="Polar residues" evidence="1">
    <location>
        <begin position="1"/>
        <end position="17"/>
    </location>
</feature>
<feature type="compositionally biased region" description="Polar residues" evidence="1">
    <location>
        <begin position="24"/>
        <end position="44"/>
    </location>
</feature>
<dbReference type="EMBL" id="CAGKOT010000044">
    <property type="protein sequence ID" value="CAB5381521.1"/>
    <property type="molecule type" value="Genomic_DNA"/>
</dbReference>
<evidence type="ECO:0000313" key="3">
    <source>
        <dbReference type="Proteomes" id="UP000684084"/>
    </source>
</evidence>
<name>A0A915ZL12_9GLOM</name>
<accession>A0A915ZL12</accession>
<reference evidence="2" key="1">
    <citation type="submission" date="2020-05" db="EMBL/GenBank/DDBJ databases">
        <authorList>
            <person name="Rincon C."/>
            <person name="Sanders R I."/>
            <person name="Robbins C."/>
            <person name="Chaturvedi A."/>
        </authorList>
    </citation>
    <scope>NUCLEOTIDE SEQUENCE</scope>
    <source>
        <strain evidence="2">CHB12</strain>
    </source>
</reference>
<comment type="caution">
    <text evidence="2">The sequence shown here is derived from an EMBL/GenBank/DDBJ whole genome shotgun (WGS) entry which is preliminary data.</text>
</comment>
<dbReference type="OrthoDB" id="2360898at2759"/>
<dbReference type="AlphaFoldDB" id="A0A915ZL12"/>
<evidence type="ECO:0000256" key="1">
    <source>
        <dbReference type="SAM" id="MobiDB-lite"/>
    </source>
</evidence>
<proteinExistence type="predicted"/>
<gene>
    <name evidence="2" type="ORF">CHRIB12_LOCUS17578</name>
</gene>
<organism evidence="2 3">
    <name type="scientific">Rhizophagus irregularis</name>
    <dbReference type="NCBI Taxonomy" id="588596"/>
    <lineage>
        <taxon>Eukaryota</taxon>
        <taxon>Fungi</taxon>
        <taxon>Fungi incertae sedis</taxon>
        <taxon>Mucoromycota</taxon>
        <taxon>Glomeromycotina</taxon>
        <taxon>Glomeromycetes</taxon>
        <taxon>Glomerales</taxon>
        <taxon>Glomeraceae</taxon>
        <taxon>Rhizophagus</taxon>
    </lineage>
</organism>